<gene>
    <name evidence="2" type="ORF">TR51_07785</name>
</gene>
<evidence type="ECO:0008006" key="4">
    <source>
        <dbReference type="Google" id="ProtNLM"/>
    </source>
</evidence>
<dbReference type="STRING" id="2064.TR51_07785"/>
<proteinExistence type="predicted"/>
<evidence type="ECO:0000256" key="1">
    <source>
        <dbReference type="SAM" id="MobiDB-lite"/>
    </source>
</evidence>
<reference evidence="2 3" key="1">
    <citation type="submission" date="2015-02" db="EMBL/GenBank/DDBJ databases">
        <title>Draft genome sequence of Kitasatospora griseola MF730-N6, a bafilomycin, terpentecin and satosporin producer.</title>
        <authorList>
            <person name="Arens J.C."/>
            <person name="Haltli B."/>
            <person name="Kerr R.G."/>
        </authorList>
    </citation>
    <scope>NUCLEOTIDE SEQUENCE [LARGE SCALE GENOMIC DNA]</scope>
    <source>
        <strain evidence="2 3">MF730-N6</strain>
    </source>
</reference>
<name>A0A0D0Q053_KITGR</name>
<sequence length="145" mass="15803">MENGHLGGRHDRRPAEHADRRLAEQDRERAMAGMYAECGLLRELADAAGVRLDDTVDSLTALDQLLPRWRDDPQVSQWLGTDAGLYLGTVIRRRIPGSTWRLAPDGRPLMVLATGFELDVTALGAGWAEQGAPQLAAVYRAAGDG</sequence>
<dbReference type="PATRIC" id="fig|2064.6.peg.1667"/>
<dbReference type="EMBL" id="JXZB01000002">
    <property type="protein sequence ID" value="KIQ64273.1"/>
    <property type="molecule type" value="Genomic_DNA"/>
</dbReference>
<organism evidence="2 3">
    <name type="scientific">Kitasatospora griseola</name>
    <name type="common">Streptomyces griseolosporeus</name>
    <dbReference type="NCBI Taxonomy" id="2064"/>
    <lineage>
        <taxon>Bacteria</taxon>
        <taxon>Bacillati</taxon>
        <taxon>Actinomycetota</taxon>
        <taxon>Actinomycetes</taxon>
        <taxon>Kitasatosporales</taxon>
        <taxon>Streptomycetaceae</taxon>
        <taxon>Kitasatospora</taxon>
    </lineage>
</organism>
<dbReference type="AlphaFoldDB" id="A0A0D0Q053"/>
<keyword evidence="3" id="KW-1185">Reference proteome</keyword>
<evidence type="ECO:0000313" key="3">
    <source>
        <dbReference type="Proteomes" id="UP000032066"/>
    </source>
</evidence>
<dbReference type="RefSeq" id="WP_043909657.1">
    <property type="nucleotide sequence ID" value="NZ_JXZB01000002.1"/>
</dbReference>
<protein>
    <recommendedName>
        <fullName evidence="4">DUF3806 domain-containing protein</fullName>
    </recommendedName>
</protein>
<comment type="caution">
    <text evidence="2">The sequence shown here is derived from an EMBL/GenBank/DDBJ whole genome shotgun (WGS) entry which is preliminary data.</text>
</comment>
<dbReference type="InterPro" id="IPR046245">
    <property type="entry name" value="DUF6278"/>
</dbReference>
<evidence type="ECO:0000313" key="2">
    <source>
        <dbReference type="EMBL" id="KIQ64273.1"/>
    </source>
</evidence>
<dbReference type="Proteomes" id="UP000032066">
    <property type="component" value="Unassembled WGS sequence"/>
</dbReference>
<feature type="region of interest" description="Disordered" evidence="1">
    <location>
        <begin position="1"/>
        <end position="21"/>
    </location>
</feature>
<dbReference type="Pfam" id="PF19794">
    <property type="entry name" value="DUF6278"/>
    <property type="match status" value="1"/>
</dbReference>
<accession>A0A0D0Q053</accession>